<comment type="caution">
    <text evidence="2">The sequence shown here is derived from an EMBL/GenBank/DDBJ whole genome shotgun (WGS) entry which is preliminary data.</text>
</comment>
<dbReference type="InterPro" id="IPR002716">
    <property type="entry name" value="PIN_dom"/>
</dbReference>
<dbReference type="PANTHER" id="PTHR34610">
    <property type="entry name" value="SSL7007 PROTEIN"/>
    <property type="match status" value="1"/>
</dbReference>
<proteinExistence type="predicted"/>
<dbReference type="EMBL" id="MFYX01000012">
    <property type="protein sequence ID" value="OGK07181.1"/>
    <property type="molecule type" value="Genomic_DNA"/>
</dbReference>
<dbReference type="Pfam" id="PF13470">
    <property type="entry name" value="PIN_3"/>
    <property type="match status" value="1"/>
</dbReference>
<dbReference type="InterPro" id="IPR029060">
    <property type="entry name" value="PIN-like_dom_sf"/>
</dbReference>
<evidence type="ECO:0000313" key="3">
    <source>
        <dbReference type="Proteomes" id="UP000179243"/>
    </source>
</evidence>
<feature type="domain" description="PIN" evidence="1">
    <location>
        <begin position="1"/>
        <end position="111"/>
    </location>
</feature>
<dbReference type="SUPFAM" id="SSF88723">
    <property type="entry name" value="PIN domain-like"/>
    <property type="match status" value="1"/>
</dbReference>
<name>A0A1F7FKR3_UNCRA</name>
<dbReference type="Gene3D" id="3.40.50.1010">
    <property type="entry name" value="5'-nuclease"/>
    <property type="match status" value="1"/>
</dbReference>
<accession>A0A1F7FKR3</accession>
<evidence type="ECO:0000259" key="1">
    <source>
        <dbReference type="SMART" id="SM00670"/>
    </source>
</evidence>
<dbReference type="SMART" id="SM00670">
    <property type="entry name" value="PINc"/>
    <property type="match status" value="1"/>
</dbReference>
<dbReference type="InterPro" id="IPR002850">
    <property type="entry name" value="PIN_toxin-like"/>
</dbReference>
<reference evidence="2 3" key="1">
    <citation type="journal article" date="2016" name="Nat. Commun.">
        <title>Thousands of microbial genomes shed light on interconnected biogeochemical processes in an aquifer system.</title>
        <authorList>
            <person name="Anantharaman K."/>
            <person name="Brown C.T."/>
            <person name="Hug L.A."/>
            <person name="Sharon I."/>
            <person name="Castelle C.J."/>
            <person name="Probst A.J."/>
            <person name="Thomas B.C."/>
            <person name="Singh A."/>
            <person name="Wilkins M.J."/>
            <person name="Karaoz U."/>
            <person name="Brodie E.L."/>
            <person name="Williams K.H."/>
            <person name="Hubbard S.S."/>
            <person name="Banfield J.F."/>
        </authorList>
    </citation>
    <scope>NUCLEOTIDE SEQUENCE [LARGE SCALE GENOMIC DNA]</scope>
</reference>
<dbReference type="Proteomes" id="UP000179243">
    <property type="component" value="Unassembled WGS sequence"/>
</dbReference>
<dbReference type="AlphaFoldDB" id="A0A1F7FKR3"/>
<protein>
    <submittedName>
        <fullName evidence="2">Putative toxin-antitoxin system toxin component, PIN family</fullName>
    </submittedName>
</protein>
<dbReference type="PANTHER" id="PTHR34610:SF3">
    <property type="entry name" value="SSL7007 PROTEIN"/>
    <property type="match status" value="1"/>
</dbReference>
<evidence type="ECO:0000313" key="2">
    <source>
        <dbReference type="EMBL" id="OGK07181.1"/>
    </source>
</evidence>
<organism evidence="2 3">
    <name type="scientific">Candidatus Raymondbacteria bacterium RIFOXYD12_FULL_49_13</name>
    <dbReference type="NCBI Taxonomy" id="1817890"/>
    <lineage>
        <taxon>Bacteria</taxon>
        <taxon>Raymondiibacteriota</taxon>
    </lineage>
</organism>
<gene>
    <name evidence="2" type="ORF">A2519_09415</name>
</gene>
<sequence>MRVFLDTNVLLSAFYSHGTCTELYDHCLDAHVLFTSEFVLEEFREKAVRKLKFSPERVVKALHNIQMYSIMVSEATLPHPICKDKDDDHIVAAAVKAEVACIVTGDKEFQELKSTMGIPIVAPSDFWKFSGHHAS</sequence>
<dbReference type="NCBIfam" id="TIGR00305">
    <property type="entry name" value="putative toxin-antitoxin system toxin component, PIN family"/>
    <property type="match status" value="1"/>
</dbReference>